<feature type="region of interest" description="Disordered" evidence="1">
    <location>
        <begin position="316"/>
        <end position="400"/>
    </location>
</feature>
<name>A0ABR2ZUT9_9AGAR</name>
<evidence type="ECO:0000256" key="2">
    <source>
        <dbReference type="SAM" id="Phobius"/>
    </source>
</evidence>
<comment type="caution">
    <text evidence="3">The sequence shown here is derived from an EMBL/GenBank/DDBJ whole genome shotgun (WGS) entry which is preliminary data.</text>
</comment>
<feature type="compositionally biased region" description="Acidic residues" evidence="1">
    <location>
        <begin position="106"/>
        <end position="115"/>
    </location>
</feature>
<evidence type="ECO:0000313" key="3">
    <source>
        <dbReference type="EMBL" id="KAL0064909.1"/>
    </source>
</evidence>
<reference evidence="3 4" key="1">
    <citation type="submission" date="2024-05" db="EMBL/GenBank/DDBJ databases">
        <title>A draft genome resource for the thread blight pathogen Marasmius tenuissimus strain MS-2.</title>
        <authorList>
            <person name="Yulfo-Soto G.E."/>
            <person name="Baruah I.K."/>
            <person name="Amoako-Attah I."/>
            <person name="Bukari Y."/>
            <person name="Meinhardt L.W."/>
            <person name="Bailey B.A."/>
            <person name="Cohen S.P."/>
        </authorList>
    </citation>
    <scope>NUCLEOTIDE SEQUENCE [LARGE SCALE GENOMIC DNA]</scope>
    <source>
        <strain evidence="3 4">MS-2</strain>
    </source>
</reference>
<evidence type="ECO:0000313" key="4">
    <source>
        <dbReference type="Proteomes" id="UP001437256"/>
    </source>
</evidence>
<feature type="compositionally biased region" description="Acidic residues" evidence="1">
    <location>
        <begin position="354"/>
        <end position="365"/>
    </location>
</feature>
<keyword evidence="2" id="KW-1133">Transmembrane helix</keyword>
<gene>
    <name evidence="3" type="ORF">AAF712_008164</name>
</gene>
<feature type="transmembrane region" description="Helical" evidence="2">
    <location>
        <begin position="130"/>
        <end position="154"/>
    </location>
</feature>
<protein>
    <submittedName>
        <fullName evidence="3">Uncharacterized protein</fullName>
    </submittedName>
</protein>
<keyword evidence="2" id="KW-0812">Transmembrane</keyword>
<feature type="region of interest" description="Disordered" evidence="1">
    <location>
        <begin position="66"/>
        <end position="115"/>
    </location>
</feature>
<keyword evidence="2" id="KW-0472">Membrane</keyword>
<accession>A0ABR2ZUT9</accession>
<organism evidence="3 4">
    <name type="scientific">Marasmius tenuissimus</name>
    <dbReference type="NCBI Taxonomy" id="585030"/>
    <lineage>
        <taxon>Eukaryota</taxon>
        <taxon>Fungi</taxon>
        <taxon>Dikarya</taxon>
        <taxon>Basidiomycota</taxon>
        <taxon>Agaricomycotina</taxon>
        <taxon>Agaricomycetes</taxon>
        <taxon>Agaricomycetidae</taxon>
        <taxon>Agaricales</taxon>
        <taxon>Marasmiineae</taxon>
        <taxon>Marasmiaceae</taxon>
        <taxon>Marasmius</taxon>
    </lineage>
</organism>
<feature type="transmembrane region" description="Helical" evidence="2">
    <location>
        <begin position="274"/>
        <end position="291"/>
    </location>
</feature>
<evidence type="ECO:0000256" key="1">
    <source>
        <dbReference type="SAM" id="MobiDB-lite"/>
    </source>
</evidence>
<feature type="transmembrane region" description="Helical" evidence="2">
    <location>
        <begin position="521"/>
        <end position="544"/>
    </location>
</feature>
<feature type="transmembrane region" description="Helical" evidence="2">
    <location>
        <begin position="461"/>
        <end position="478"/>
    </location>
</feature>
<feature type="transmembrane region" description="Helical" evidence="2">
    <location>
        <begin position="221"/>
        <end position="254"/>
    </location>
</feature>
<feature type="transmembrane region" description="Helical" evidence="2">
    <location>
        <begin position="177"/>
        <end position="200"/>
    </location>
</feature>
<proteinExistence type="predicted"/>
<sequence>MTRLGIDTAAITAARWARTQQQHQRPVDSPENLNINVHPATMVSDVENMSNSPVVSSNIHGYGHGLQRFASNTSVGPPERPLSRVDEENDNNDNGDERSMSSDSDPGSDTELEMELEEEGFYAGSYPRLLALYALAPLTFLILFILFALVPQFLPLNHNHPEPPYTPNLPFPIPETLISGGVYTITYTLNPFIFTISTWFCTATKRGILYLTRPPHYRPQLTITTATTTAAVVLSSLVYATLSIIMRVVTIQLLGIPSSTAPTPAYRSFTFVRAWWAGLGWALFEAVAGVWQGYRAIEAYKDVLVDMRRVKALRDVVGGGSRPGDGEREDTGTVKGYGATISDANPGSSSSDTNADDDATPTEDENTNRGRLPRVPTASDSDPERQPLLSGLGGSQHHHYLSHSRDSMDLLNLGQSSHLVEIEVERDLDQLMALRERDELERVYGVAFVKIPIFITCLQRVNSLLLSMGLTLVLAGASDTTSPSSPNPPIRPLPVFLLILFQLTLYLLHSEIALPRIGVHTVVYVGFMTSLGMFFGGLGVWGVVS</sequence>
<keyword evidence="4" id="KW-1185">Reference proteome</keyword>
<dbReference type="EMBL" id="JBBXMP010000055">
    <property type="protein sequence ID" value="KAL0064909.1"/>
    <property type="molecule type" value="Genomic_DNA"/>
</dbReference>
<feature type="transmembrane region" description="Helical" evidence="2">
    <location>
        <begin position="490"/>
        <end position="509"/>
    </location>
</feature>
<dbReference type="Proteomes" id="UP001437256">
    <property type="component" value="Unassembled WGS sequence"/>
</dbReference>